<dbReference type="EMBL" id="NEFX01000018">
    <property type="protein sequence ID" value="OTW30453.1"/>
    <property type="molecule type" value="Genomic_DNA"/>
</dbReference>
<keyword evidence="2" id="KW-1185">Reference proteome</keyword>
<comment type="caution">
    <text evidence="1">The sequence shown here is derived from an EMBL/GenBank/DDBJ whole genome shotgun (WGS) entry which is preliminary data.</text>
</comment>
<name>A0ABX3Z0N3_9STAP</name>
<gene>
    <name evidence="1" type="ORF">B9M88_09290</name>
</gene>
<reference evidence="1 2" key="1">
    <citation type="submission" date="2017-04" db="EMBL/GenBank/DDBJ databases">
        <title>Staphylococcus agnetis, a potential pathogen in the broiler production.</title>
        <authorList>
            <person name="Poulsen L."/>
        </authorList>
    </citation>
    <scope>NUCLEOTIDE SEQUENCE [LARGE SCALE GENOMIC DNA]</scope>
    <source>
        <strain evidence="1 2">723_310714_2_2_spleen</strain>
    </source>
</reference>
<proteinExistence type="predicted"/>
<evidence type="ECO:0000313" key="1">
    <source>
        <dbReference type="EMBL" id="OTW30453.1"/>
    </source>
</evidence>
<dbReference type="Proteomes" id="UP000195208">
    <property type="component" value="Unassembled WGS sequence"/>
</dbReference>
<protein>
    <submittedName>
        <fullName evidence="1">Uncharacterized protein</fullName>
    </submittedName>
</protein>
<organism evidence="1 2">
    <name type="scientific">Staphylococcus agnetis</name>
    <dbReference type="NCBI Taxonomy" id="985762"/>
    <lineage>
        <taxon>Bacteria</taxon>
        <taxon>Bacillati</taxon>
        <taxon>Bacillota</taxon>
        <taxon>Bacilli</taxon>
        <taxon>Bacillales</taxon>
        <taxon>Staphylococcaceae</taxon>
        <taxon>Staphylococcus</taxon>
    </lineage>
</organism>
<dbReference type="RefSeq" id="WP_085622105.1">
    <property type="nucleotide sequence ID" value="NZ_JAPTFZ010000024.1"/>
</dbReference>
<accession>A0ABX3Z0N3</accession>
<evidence type="ECO:0000313" key="2">
    <source>
        <dbReference type="Proteomes" id="UP000195208"/>
    </source>
</evidence>
<sequence>MKNLIKIEGMFDNTTFNNLDIYNVADVVIMVRDKFGESKILKVTNINEITAVNESASIIARKVEESKVNSMIRQKF</sequence>